<sequence>MYNCEGVIVDEPSNLFNEYFATPACSVCKLLEKVMYDQLYDAFKSKFSLDMSGFLRGHSCCTALLKIVDDWRLALDSKKITGTIAIDLSKAFDSICHNLLLAKLRAYGLNCDAIAFFQSNLTDRQQRVKFHSIFSEWRPVKCGVPQGSLLGPLLFNIFLVNDLNFAGQISSLRLYADDTPTYASNRDIITLETSLNLDLDILVTWFSQNYLIVNSIKTPGMILGSHAYVSEFFIGDSQGELSNSLKTLGVTIDNKLTNSEHISNVLKKVYAKIGALRQLKRLMPHSMSLSLYNAYLLPHLEYCSPLLIGSQLNFKL</sequence>
<keyword evidence="2" id="KW-0548">Nucleotidyltransferase</keyword>
<keyword evidence="2" id="KW-0695">RNA-directed DNA polymerase</keyword>
<evidence type="ECO:0000259" key="1">
    <source>
        <dbReference type="PROSITE" id="PS50878"/>
    </source>
</evidence>
<dbReference type="Pfam" id="PF00078">
    <property type="entry name" value="RVT_1"/>
    <property type="match status" value="1"/>
</dbReference>
<dbReference type="PANTHER" id="PTHR33332">
    <property type="entry name" value="REVERSE TRANSCRIPTASE DOMAIN-CONTAINING PROTEIN"/>
    <property type="match status" value="1"/>
</dbReference>
<gene>
    <name evidence="2" type="primary">RTase</name>
    <name evidence="2" type="ORF">AWC38_SpisGene14948</name>
</gene>
<dbReference type="InterPro" id="IPR043502">
    <property type="entry name" value="DNA/RNA_pol_sf"/>
</dbReference>
<reference evidence="3" key="1">
    <citation type="journal article" date="2017" name="bioRxiv">
        <title>Comparative analysis of the genomes of Stylophora pistillata and Acropora digitifera provides evidence for extensive differences between species of corals.</title>
        <authorList>
            <person name="Voolstra C.R."/>
            <person name="Li Y."/>
            <person name="Liew Y.J."/>
            <person name="Baumgarten S."/>
            <person name="Zoccola D."/>
            <person name="Flot J.-F."/>
            <person name="Tambutte S."/>
            <person name="Allemand D."/>
            <person name="Aranda M."/>
        </authorList>
    </citation>
    <scope>NUCLEOTIDE SEQUENCE [LARGE SCALE GENOMIC DNA]</scope>
</reference>
<organism evidence="2 3">
    <name type="scientific">Stylophora pistillata</name>
    <name type="common">Smooth cauliflower coral</name>
    <dbReference type="NCBI Taxonomy" id="50429"/>
    <lineage>
        <taxon>Eukaryota</taxon>
        <taxon>Metazoa</taxon>
        <taxon>Cnidaria</taxon>
        <taxon>Anthozoa</taxon>
        <taxon>Hexacorallia</taxon>
        <taxon>Scleractinia</taxon>
        <taxon>Astrocoeniina</taxon>
        <taxon>Pocilloporidae</taxon>
        <taxon>Stylophora</taxon>
    </lineage>
</organism>
<dbReference type="STRING" id="50429.A0A2B4RW96"/>
<dbReference type="AlphaFoldDB" id="A0A2B4RW96"/>
<dbReference type="GO" id="GO:0003964">
    <property type="term" value="F:RNA-directed DNA polymerase activity"/>
    <property type="evidence" value="ECO:0007669"/>
    <property type="project" value="UniProtKB-KW"/>
</dbReference>
<keyword evidence="2" id="KW-0808">Transferase</keyword>
<evidence type="ECO:0000313" key="2">
    <source>
        <dbReference type="EMBL" id="PFX20607.1"/>
    </source>
</evidence>
<dbReference type="EMBL" id="LSMT01000310">
    <property type="protein sequence ID" value="PFX20607.1"/>
    <property type="molecule type" value="Genomic_DNA"/>
</dbReference>
<dbReference type="InterPro" id="IPR000477">
    <property type="entry name" value="RT_dom"/>
</dbReference>
<dbReference type="Proteomes" id="UP000225706">
    <property type="component" value="Unassembled WGS sequence"/>
</dbReference>
<dbReference type="SUPFAM" id="SSF56672">
    <property type="entry name" value="DNA/RNA polymerases"/>
    <property type="match status" value="1"/>
</dbReference>
<proteinExistence type="predicted"/>
<evidence type="ECO:0000313" key="3">
    <source>
        <dbReference type="Proteomes" id="UP000225706"/>
    </source>
</evidence>
<feature type="domain" description="Reverse transcriptase" evidence="1">
    <location>
        <begin position="1"/>
        <end position="252"/>
    </location>
</feature>
<dbReference type="OrthoDB" id="5976382at2759"/>
<accession>A0A2B4RW96</accession>
<protein>
    <submittedName>
        <fullName evidence="2">Putative RNA-directed DNA polymerase from transposon BS</fullName>
    </submittedName>
</protein>
<name>A0A2B4RW96_STYPI</name>
<keyword evidence="3" id="KW-1185">Reference proteome</keyword>
<comment type="caution">
    <text evidence="2">The sequence shown here is derived from an EMBL/GenBank/DDBJ whole genome shotgun (WGS) entry which is preliminary data.</text>
</comment>
<dbReference type="PROSITE" id="PS50878">
    <property type="entry name" value="RT_POL"/>
    <property type="match status" value="1"/>
</dbReference>
<dbReference type="CDD" id="cd01650">
    <property type="entry name" value="RT_nLTR_like"/>
    <property type="match status" value="1"/>
</dbReference>